<dbReference type="Proteomes" id="UP001500689">
    <property type="component" value="Unassembled WGS sequence"/>
</dbReference>
<accession>A0ABP6V3H3</accession>
<protein>
    <submittedName>
        <fullName evidence="1">Ester cyclase</fullName>
    </submittedName>
</protein>
<dbReference type="Pfam" id="PF07366">
    <property type="entry name" value="SnoaL"/>
    <property type="match status" value="1"/>
</dbReference>
<organism evidence="1 2">
    <name type="scientific">Amycolatopsis ultiminotia</name>
    <dbReference type="NCBI Taxonomy" id="543629"/>
    <lineage>
        <taxon>Bacteria</taxon>
        <taxon>Bacillati</taxon>
        <taxon>Actinomycetota</taxon>
        <taxon>Actinomycetes</taxon>
        <taxon>Pseudonocardiales</taxon>
        <taxon>Pseudonocardiaceae</taxon>
        <taxon>Amycolatopsis</taxon>
    </lineage>
</organism>
<dbReference type="RefSeq" id="WP_344855008.1">
    <property type="nucleotide sequence ID" value="NZ_BAAAZN010000001.1"/>
</dbReference>
<dbReference type="InterPro" id="IPR009959">
    <property type="entry name" value="Cyclase_SnoaL-like"/>
</dbReference>
<evidence type="ECO:0000313" key="1">
    <source>
        <dbReference type="EMBL" id="GAA3526111.1"/>
    </source>
</evidence>
<gene>
    <name evidence="1" type="ORF">GCM10022222_06310</name>
</gene>
<dbReference type="SUPFAM" id="SSF54427">
    <property type="entry name" value="NTF2-like"/>
    <property type="match status" value="1"/>
</dbReference>
<dbReference type="EMBL" id="BAAAZN010000001">
    <property type="protein sequence ID" value="GAA3526111.1"/>
    <property type="molecule type" value="Genomic_DNA"/>
</dbReference>
<keyword evidence="2" id="KW-1185">Reference proteome</keyword>
<evidence type="ECO:0000313" key="2">
    <source>
        <dbReference type="Proteomes" id="UP001500689"/>
    </source>
</evidence>
<dbReference type="Gene3D" id="3.10.450.50">
    <property type="match status" value="1"/>
</dbReference>
<reference evidence="2" key="1">
    <citation type="journal article" date="2019" name="Int. J. Syst. Evol. Microbiol.">
        <title>The Global Catalogue of Microorganisms (GCM) 10K type strain sequencing project: providing services to taxonomists for standard genome sequencing and annotation.</title>
        <authorList>
            <consortium name="The Broad Institute Genomics Platform"/>
            <consortium name="The Broad Institute Genome Sequencing Center for Infectious Disease"/>
            <person name="Wu L."/>
            <person name="Ma J."/>
        </authorList>
    </citation>
    <scope>NUCLEOTIDE SEQUENCE [LARGE SCALE GENOMIC DNA]</scope>
    <source>
        <strain evidence="2">JCM 16898</strain>
    </source>
</reference>
<name>A0ABP6V3H3_9PSEU</name>
<comment type="caution">
    <text evidence="1">The sequence shown here is derived from an EMBL/GenBank/DDBJ whole genome shotgun (WGS) entry which is preliminary data.</text>
</comment>
<proteinExistence type="predicted"/>
<dbReference type="InterPro" id="IPR032710">
    <property type="entry name" value="NTF2-like_dom_sf"/>
</dbReference>
<sequence>MDRIHDDDARTLDVFGRWYTAHESGDVAGLAAALGEDAAIHSLFRPEPVAGRDAAVGHFLGVRSTFGEIAMTLRHAPAVAAGRVLVEVEFSGAFTGTLTWAGVPAHGSGQRFRLGGVAIVRVGRGRVRSVRTLFDRDEWLRQIGIPVRADDLEGTRR</sequence>